<protein>
    <submittedName>
        <fullName evidence="9">RagB/SusD family nutrient uptake outer membrane protein</fullName>
    </submittedName>
</protein>
<dbReference type="Pfam" id="PF07980">
    <property type="entry name" value="SusD_RagB"/>
    <property type="match status" value="1"/>
</dbReference>
<dbReference type="EMBL" id="CP040908">
    <property type="protein sequence ID" value="QLL56818.1"/>
    <property type="molecule type" value="Genomic_DNA"/>
</dbReference>
<dbReference type="Pfam" id="PF14322">
    <property type="entry name" value="SusD-like_3"/>
    <property type="match status" value="1"/>
</dbReference>
<gene>
    <name evidence="9" type="ORF">FH779_01385</name>
</gene>
<dbReference type="Gene3D" id="1.25.40.390">
    <property type="match status" value="1"/>
</dbReference>
<evidence type="ECO:0000256" key="1">
    <source>
        <dbReference type="ARBA" id="ARBA00004442"/>
    </source>
</evidence>
<evidence type="ECO:0000256" key="6">
    <source>
        <dbReference type="SAM" id="SignalP"/>
    </source>
</evidence>
<dbReference type="GO" id="GO:0009279">
    <property type="term" value="C:cell outer membrane"/>
    <property type="evidence" value="ECO:0007669"/>
    <property type="project" value="UniProtKB-SubCell"/>
</dbReference>
<dbReference type="SUPFAM" id="SSF48452">
    <property type="entry name" value="TPR-like"/>
    <property type="match status" value="1"/>
</dbReference>
<dbReference type="Proteomes" id="UP000510643">
    <property type="component" value="Chromosome"/>
</dbReference>
<evidence type="ECO:0000313" key="9">
    <source>
        <dbReference type="EMBL" id="QLL56818.1"/>
    </source>
</evidence>
<keyword evidence="10" id="KW-1185">Reference proteome</keyword>
<evidence type="ECO:0000256" key="4">
    <source>
        <dbReference type="ARBA" id="ARBA00023136"/>
    </source>
</evidence>
<dbReference type="Gene3D" id="1.25.40.10">
    <property type="entry name" value="Tetratricopeptide repeat domain"/>
    <property type="match status" value="1"/>
</dbReference>
<feature type="chain" id="PRO_5028847653" evidence="6">
    <location>
        <begin position="32"/>
        <end position="549"/>
    </location>
</feature>
<dbReference type="KEGG" id="efal:FH779_01385"/>
<comment type="subcellular location">
    <subcellularLocation>
        <location evidence="1">Cell outer membrane</location>
    </subcellularLocation>
</comment>
<dbReference type="InterPro" id="IPR033985">
    <property type="entry name" value="SusD-like_N"/>
</dbReference>
<feature type="signal peptide" evidence="6">
    <location>
        <begin position="1"/>
        <end position="31"/>
    </location>
</feature>
<keyword evidence="5" id="KW-0998">Cell outer membrane</keyword>
<sequence length="549" mass="60156">MLISKKTTMKKIKISTYILAAALAFSVSSCHDDLDLMPNDPDTYTQFDVFKDAATAKSALAKVYASLALTGQKGPAGSGDIQGIDEGASQYTRLMFNLNVLTTDESIVGWGDPGLPNLHEISWGASNSFVEAMYYRLAQTVSFSNSFIANAEALSSTTPEVKEYVAEARFIRAYAYYSLMDLYANVPLVTEVSSELPKQSNRQEIFTFVESELKAIEAELKAGRANEYGRVDKAAAEALLSRLYLNAETWIGQAKYTEAITYSKLAMQAGYTLNTTDGNKNGSAYDELFLADNDTNGAQNEAIFVLNFDGNNSRTYGGSTFLVKAAIGGKMTAADYGVNGGWGGPRSTKALVNQFTDAVTTKDSNGNPTAWKDKRAMFFTDGQTFEINNISTFGEGYAVYKWSNKRSDGKSANDATGEYVDTDVPVIRLAEVYLNYAEAVLRGGTGGDRATALNLINELRTRAYGNTSGNITDGQLNLDFILAERSRELYWEGTRRTDLIRFSRYTNNYNWPWKGGVQNGTSVDATKVIFPIPNNIIVINPNLTQNPGY</sequence>
<organism evidence="9 10">
    <name type="scientific">Empedobacter falsenii</name>
    <dbReference type="NCBI Taxonomy" id="343874"/>
    <lineage>
        <taxon>Bacteria</taxon>
        <taxon>Pseudomonadati</taxon>
        <taxon>Bacteroidota</taxon>
        <taxon>Flavobacteriia</taxon>
        <taxon>Flavobacteriales</taxon>
        <taxon>Weeksellaceae</taxon>
        <taxon>Empedobacter</taxon>
    </lineage>
</organism>
<keyword evidence="3 6" id="KW-0732">Signal</keyword>
<comment type="similarity">
    <text evidence="2">Belongs to the SusD family.</text>
</comment>
<evidence type="ECO:0000256" key="3">
    <source>
        <dbReference type="ARBA" id="ARBA00022729"/>
    </source>
</evidence>
<evidence type="ECO:0000313" key="10">
    <source>
        <dbReference type="Proteomes" id="UP000510643"/>
    </source>
</evidence>
<dbReference type="PROSITE" id="PS51257">
    <property type="entry name" value="PROKAR_LIPOPROTEIN"/>
    <property type="match status" value="1"/>
</dbReference>
<evidence type="ECO:0000256" key="2">
    <source>
        <dbReference type="ARBA" id="ARBA00006275"/>
    </source>
</evidence>
<dbReference type="CDD" id="cd08977">
    <property type="entry name" value="SusD"/>
    <property type="match status" value="1"/>
</dbReference>
<feature type="domain" description="RagB/SusD" evidence="7">
    <location>
        <begin position="376"/>
        <end position="549"/>
    </location>
</feature>
<feature type="domain" description="SusD-like N-terminal" evidence="8">
    <location>
        <begin position="144"/>
        <end position="245"/>
    </location>
</feature>
<evidence type="ECO:0000259" key="8">
    <source>
        <dbReference type="Pfam" id="PF14322"/>
    </source>
</evidence>
<dbReference type="Gene3D" id="1.10.3780.10">
    <property type="entry name" value="SusD-like"/>
    <property type="match status" value="1"/>
</dbReference>
<evidence type="ECO:0000256" key="5">
    <source>
        <dbReference type="ARBA" id="ARBA00023237"/>
    </source>
</evidence>
<dbReference type="InterPro" id="IPR011990">
    <property type="entry name" value="TPR-like_helical_dom_sf"/>
</dbReference>
<evidence type="ECO:0000259" key="7">
    <source>
        <dbReference type="Pfam" id="PF07980"/>
    </source>
</evidence>
<dbReference type="AlphaFoldDB" id="A0A7H9DNS9"/>
<name>A0A7H9DNS9_9FLAO</name>
<dbReference type="InterPro" id="IPR012944">
    <property type="entry name" value="SusD_RagB_dom"/>
</dbReference>
<proteinExistence type="inferred from homology"/>
<reference evidence="9 10" key="1">
    <citation type="submission" date="2019-06" db="EMBL/GenBank/DDBJ databases">
        <title>Emergence of pandrug resistant Empedobacter falsenii in China.</title>
        <authorList>
            <person name="Dong N."/>
            <person name="Chen S."/>
            <person name="Zhang R."/>
        </authorList>
    </citation>
    <scope>NUCLEOTIDE SEQUENCE [LARGE SCALE GENOMIC DNA]</scope>
    <source>
        <strain evidence="9 10">1681-1</strain>
    </source>
</reference>
<accession>A0A7H9DNS9</accession>
<keyword evidence="4" id="KW-0472">Membrane</keyword>